<evidence type="ECO:0000256" key="1">
    <source>
        <dbReference type="SAM" id="MobiDB-lite"/>
    </source>
</evidence>
<keyword evidence="3" id="KW-1185">Reference proteome</keyword>
<evidence type="ECO:0000313" key="2">
    <source>
        <dbReference type="EMBL" id="GBP10934.1"/>
    </source>
</evidence>
<evidence type="ECO:0000313" key="3">
    <source>
        <dbReference type="Proteomes" id="UP000299102"/>
    </source>
</evidence>
<feature type="region of interest" description="Disordered" evidence="1">
    <location>
        <begin position="1"/>
        <end position="26"/>
    </location>
</feature>
<comment type="caution">
    <text evidence="2">The sequence shown here is derived from an EMBL/GenBank/DDBJ whole genome shotgun (WGS) entry which is preliminary data.</text>
</comment>
<dbReference type="OrthoDB" id="10066767at2759"/>
<dbReference type="AlphaFoldDB" id="A0A4C1T9X6"/>
<sequence>MKWMTKSRNPLYHLRTPPPESRISTGRTTAPRVRIYSASDVTRRVRNCVAVLSDINTYAYINNPQLVKELLEKLTPFLRNKYAKQLRRRKRDGAREPNLVILADFLDHEAELATVYARVSAASQPIAGQVPLPRPSLMLEKQASKGLIECMLKFSEKLGARSA</sequence>
<dbReference type="EMBL" id="BGZK01004792">
    <property type="protein sequence ID" value="GBP10934.1"/>
    <property type="molecule type" value="Genomic_DNA"/>
</dbReference>
<accession>A0A4C1T9X6</accession>
<reference evidence="2 3" key="1">
    <citation type="journal article" date="2019" name="Commun. Biol.">
        <title>The bagworm genome reveals a unique fibroin gene that provides high tensile strength.</title>
        <authorList>
            <person name="Kono N."/>
            <person name="Nakamura H."/>
            <person name="Ohtoshi R."/>
            <person name="Tomita M."/>
            <person name="Numata K."/>
            <person name="Arakawa K."/>
        </authorList>
    </citation>
    <scope>NUCLEOTIDE SEQUENCE [LARGE SCALE GENOMIC DNA]</scope>
</reference>
<gene>
    <name evidence="2" type="ORF">EVAR_69368_1</name>
</gene>
<protein>
    <submittedName>
        <fullName evidence="2">Uncharacterized protein</fullName>
    </submittedName>
</protein>
<organism evidence="2 3">
    <name type="scientific">Eumeta variegata</name>
    <name type="common">Bagworm moth</name>
    <name type="synonym">Eumeta japonica</name>
    <dbReference type="NCBI Taxonomy" id="151549"/>
    <lineage>
        <taxon>Eukaryota</taxon>
        <taxon>Metazoa</taxon>
        <taxon>Ecdysozoa</taxon>
        <taxon>Arthropoda</taxon>
        <taxon>Hexapoda</taxon>
        <taxon>Insecta</taxon>
        <taxon>Pterygota</taxon>
        <taxon>Neoptera</taxon>
        <taxon>Endopterygota</taxon>
        <taxon>Lepidoptera</taxon>
        <taxon>Glossata</taxon>
        <taxon>Ditrysia</taxon>
        <taxon>Tineoidea</taxon>
        <taxon>Psychidae</taxon>
        <taxon>Oiketicinae</taxon>
        <taxon>Eumeta</taxon>
    </lineage>
</organism>
<proteinExistence type="predicted"/>
<name>A0A4C1T9X6_EUMVA</name>
<dbReference type="Proteomes" id="UP000299102">
    <property type="component" value="Unassembled WGS sequence"/>
</dbReference>